<evidence type="ECO:0000313" key="2">
    <source>
        <dbReference type="Proteomes" id="UP000774326"/>
    </source>
</evidence>
<accession>A0A9P8PY92</accession>
<evidence type="ECO:0000313" key="1">
    <source>
        <dbReference type="EMBL" id="KAH3679810.1"/>
    </source>
</evidence>
<keyword evidence="2" id="KW-1185">Reference proteome</keyword>
<protein>
    <submittedName>
        <fullName evidence="1">Uncharacterized protein</fullName>
    </submittedName>
</protein>
<organism evidence="1 2">
    <name type="scientific">Wickerhamomyces pijperi</name>
    <name type="common">Yeast</name>
    <name type="synonym">Pichia pijperi</name>
    <dbReference type="NCBI Taxonomy" id="599730"/>
    <lineage>
        <taxon>Eukaryota</taxon>
        <taxon>Fungi</taxon>
        <taxon>Dikarya</taxon>
        <taxon>Ascomycota</taxon>
        <taxon>Saccharomycotina</taxon>
        <taxon>Saccharomycetes</taxon>
        <taxon>Phaffomycetales</taxon>
        <taxon>Wickerhamomycetaceae</taxon>
        <taxon>Wickerhamomyces</taxon>
    </lineage>
</organism>
<dbReference type="AlphaFoldDB" id="A0A9P8PY92"/>
<proteinExistence type="predicted"/>
<reference evidence="1" key="1">
    <citation type="journal article" date="2021" name="Open Biol.">
        <title>Shared evolutionary footprints suggest mitochondrial oxidative damage underlies multiple complex I losses in fungi.</title>
        <authorList>
            <person name="Schikora-Tamarit M.A."/>
            <person name="Marcet-Houben M."/>
            <person name="Nosek J."/>
            <person name="Gabaldon T."/>
        </authorList>
    </citation>
    <scope>NUCLEOTIDE SEQUENCE</scope>
    <source>
        <strain evidence="1">CBS2887</strain>
    </source>
</reference>
<dbReference type="OrthoDB" id="47059at2759"/>
<feature type="non-terminal residue" evidence="1">
    <location>
        <position position="1"/>
    </location>
</feature>
<dbReference type="Gene3D" id="2.60.40.10">
    <property type="entry name" value="Immunoglobulins"/>
    <property type="match status" value="1"/>
</dbReference>
<name>A0A9P8PY92_WICPI</name>
<comment type="caution">
    <text evidence="1">The sequence shown here is derived from an EMBL/GenBank/DDBJ whole genome shotgun (WGS) entry which is preliminary data.</text>
</comment>
<reference evidence="1" key="2">
    <citation type="submission" date="2021-01" db="EMBL/GenBank/DDBJ databases">
        <authorList>
            <person name="Schikora-Tamarit M.A."/>
        </authorList>
    </citation>
    <scope>NUCLEOTIDE SEQUENCE</scope>
    <source>
        <strain evidence="1">CBS2887</strain>
    </source>
</reference>
<dbReference type="InterPro" id="IPR013783">
    <property type="entry name" value="Ig-like_fold"/>
</dbReference>
<dbReference type="EMBL" id="JAEUBG010004846">
    <property type="protein sequence ID" value="KAH3679810.1"/>
    <property type="molecule type" value="Genomic_DNA"/>
</dbReference>
<dbReference type="Proteomes" id="UP000774326">
    <property type="component" value="Unassembled WGS sequence"/>
</dbReference>
<sequence length="40" mass="4657">YEGQWALRTGEYEVLVGPSSDDIELRETFTINKEKLWLGL</sequence>
<gene>
    <name evidence="1" type="ORF">WICPIJ_008510</name>
</gene>